<feature type="domain" description="Replication factor-A protein 1 N-terminal" evidence="2">
    <location>
        <begin position="151"/>
        <end position="252"/>
    </location>
</feature>
<dbReference type="AlphaFoldDB" id="A0A5E4NBV8"/>
<evidence type="ECO:0000313" key="4">
    <source>
        <dbReference type="Proteomes" id="UP000325440"/>
    </source>
</evidence>
<protein>
    <submittedName>
        <fullName evidence="3">Replication factor-A protein 1, N-terminal,Nucleic acid-binding, OB-fold</fullName>
    </submittedName>
</protein>
<evidence type="ECO:0000256" key="1">
    <source>
        <dbReference type="SAM" id="MobiDB-lite"/>
    </source>
</evidence>
<dbReference type="Pfam" id="PF04057">
    <property type="entry name" value="Rep-A_N"/>
    <property type="match status" value="2"/>
</dbReference>
<dbReference type="FunFam" id="2.40.50.140:FF:000117">
    <property type="entry name" value="Replication protein A subunit"/>
    <property type="match status" value="1"/>
</dbReference>
<dbReference type="SUPFAM" id="SSF50249">
    <property type="entry name" value="Nucleic acid-binding proteins"/>
    <property type="match status" value="2"/>
</dbReference>
<reference evidence="3 4" key="1">
    <citation type="submission" date="2019-08" db="EMBL/GenBank/DDBJ databases">
        <authorList>
            <person name="Alioto T."/>
            <person name="Alioto T."/>
            <person name="Gomez Garrido J."/>
        </authorList>
    </citation>
    <scope>NUCLEOTIDE SEQUENCE [LARGE SCALE GENOMIC DNA]</scope>
</reference>
<feature type="domain" description="Replication factor-A protein 1 N-terminal" evidence="2">
    <location>
        <begin position="7"/>
        <end position="106"/>
    </location>
</feature>
<dbReference type="Gene3D" id="2.40.50.140">
    <property type="entry name" value="Nucleic acid-binding proteins"/>
    <property type="match status" value="2"/>
</dbReference>
<evidence type="ECO:0000259" key="2">
    <source>
        <dbReference type="Pfam" id="PF04057"/>
    </source>
</evidence>
<dbReference type="GO" id="GO:0006260">
    <property type="term" value="P:DNA replication"/>
    <property type="evidence" value="ECO:0007669"/>
    <property type="project" value="InterPro"/>
</dbReference>
<keyword evidence="4" id="KW-1185">Reference proteome</keyword>
<dbReference type="EMBL" id="CABPRJ010001906">
    <property type="protein sequence ID" value="VVC40623.1"/>
    <property type="molecule type" value="Genomic_DNA"/>
</dbReference>
<dbReference type="OrthoDB" id="1751331at2759"/>
<evidence type="ECO:0000313" key="3">
    <source>
        <dbReference type="EMBL" id="VVC40623.1"/>
    </source>
</evidence>
<proteinExistence type="predicted"/>
<name>A0A5E4NBV8_9HEMI</name>
<dbReference type="GO" id="GO:0005634">
    <property type="term" value="C:nucleus"/>
    <property type="evidence" value="ECO:0007669"/>
    <property type="project" value="InterPro"/>
</dbReference>
<dbReference type="InterPro" id="IPR007199">
    <property type="entry name" value="Rep_factor-A_N"/>
</dbReference>
<dbReference type="Proteomes" id="UP000325440">
    <property type="component" value="Unassembled WGS sequence"/>
</dbReference>
<feature type="region of interest" description="Disordered" evidence="1">
    <location>
        <begin position="280"/>
        <end position="300"/>
    </location>
</feature>
<dbReference type="InterPro" id="IPR012340">
    <property type="entry name" value="NA-bd_OB-fold"/>
</dbReference>
<sequence length="300" mass="33097">MEYENLLTKGALRAIMNNEEVNEPVFQILGLRKITAVGANVKYRLTISDGQHLTSFTMLASQLHSMILSRELNEFAIVKIKHHIISKLTDHSKEKNQFIILKDLVVMVPGNVVSSKIGDPKPIIDNSGHTVANKIYASVNVTPTMQIENLLTKGALRAIMNNEEVNKPVFQVLGIRKITDAGVNSKHRLLISDGQNLNSFAMLVTQLNSMILSGELTEFSIVKIKDHIISNLTYHSEGNKQVIILIDLVVIVPGNVVLSKIGDPKPIVNNSGYMVTNRMSTSVDVPPTTGNDNLLTERSI</sequence>
<organism evidence="3 4">
    <name type="scientific">Cinara cedri</name>
    <dbReference type="NCBI Taxonomy" id="506608"/>
    <lineage>
        <taxon>Eukaryota</taxon>
        <taxon>Metazoa</taxon>
        <taxon>Ecdysozoa</taxon>
        <taxon>Arthropoda</taxon>
        <taxon>Hexapoda</taxon>
        <taxon>Insecta</taxon>
        <taxon>Pterygota</taxon>
        <taxon>Neoptera</taxon>
        <taxon>Paraneoptera</taxon>
        <taxon>Hemiptera</taxon>
        <taxon>Sternorrhyncha</taxon>
        <taxon>Aphidomorpha</taxon>
        <taxon>Aphidoidea</taxon>
        <taxon>Aphididae</taxon>
        <taxon>Lachninae</taxon>
        <taxon>Cinara</taxon>
    </lineage>
</organism>
<accession>A0A5E4NBV8</accession>
<gene>
    <name evidence="3" type="ORF">CINCED_3A000751</name>
</gene>
<dbReference type="GO" id="GO:0003677">
    <property type="term" value="F:DNA binding"/>
    <property type="evidence" value="ECO:0007669"/>
    <property type="project" value="InterPro"/>
</dbReference>